<dbReference type="InterPro" id="IPR021443">
    <property type="entry name" value="DUF3093"/>
</dbReference>
<evidence type="ECO:0000313" key="2">
    <source>
        <dbReference type="EMBL" id="ALE91880.1"/>
    </source>
</evidence>
<keyword evidence="3" id="KW-1185">Reference proteome</keyword>
<dbReference type="RefSeq" id="WP_062006279.1">
    <property type="nucleotide sequence ID" value="NZ_CP012677.1"/>
</dbReference>
<keyword evidence="1" id="KW-0472">Membrane</keyword>
<dbReference type="EMBL" id="CP012677">
    <property type="protein sequence ID" value="ALE91880.1"/>
    <property type="molecule type" value="Genomic_DNA"/>
</dbReference>
<organism evidence="2 3">
    <name type="scientific">Arthrobacter alpinus</name>
    <dbReference type="NCBI Taxonomy" id="656366"/>
    <lineage>
        <taxon>Bacteria</taxon>
        <taxon>Bacillati</taxon>
        <taxon>Actinomycetota</taxon>
        <taxon>Actinomycetes</taxon>
        <taxon>Micrococcales</taxon>
        <taxon>Micrococcaceae</taxon>
        <taxon>Arthrobacter</taxon>
    </lineage>
</organism>
<dbReference type="OrthoDB" id="3217020at2"/>
<dbReference type="AlphaFoldDB" id="A0A0M4QEU7"/>
<gene>
    <name evidence="2" type="ORF">AOC05_05265</name>
</gene>
<reference evidence="3" key="1">
    <citation type="submission" date="2015-09" db="EMBL/GenBank/DDBJ databases">
        <title>Complete genome of Arthrobacter alpinus strain R3.8.</title>
        <authorList>
            <person name="See-Too W.S."/>
            <person name="Chan K.G."/>
        </authorList>
    </citation>
    <scope>NUCLEOTIDE SEQUENCE [LARGE SCALE GENOMIC DNA]</scope>
    <source>
        <strain evidence="3">R3.8</strain>
    </source>
</reference>
<keyword evidence="1" id="KW-1133">Transmembrane helix</keyword>
<dbReference type="PATRIC" id="fig|656366.3.peg.1132"/>
<evidence type="ECO:0000256" key="1">
    <source>
        <dbReference type="SAM" id="Phobius"/>
    </source>
</evidence>
<name>A0A0M4QEU7_9MICC</name>
<proteinExistence type="predicted"/>
<dbReference type="KEGG" id="aaq:AOC05_05265"/>
<dbReference type="Proteomes" id="UP000062833">
    <property type="component" value="Chromosome"/>
</dbReference>
<sequence>MSSDQALNATPVSTATYTEKLWPNLWVWVIVVGLSAAGILIFIPISPLAGYVAFSVLLAAQVGVLIAWTPTIRVTDTTVQVGRAQIEREFVGKVSSYHGDAATDQRGTKLNGLAYLCIRGWIKPVVKIVITDPNDTTPYWLTSTRNPEHLVAALNGPKAK</sequence>
<evidence type="ECO:0000313" key="3">
    <source>
        <dbReference type="Proteomes" id="UP000062833"/>
    </source>
</evidence>
<accession>A0A0M4QEU7</accession>
<dbReference type="Pfam" id="PF11292">
    <property type="entry name" value="DUF3093"/>
    <property type="match status" value="1"/>
</dbReference>
<protein>
    <recommendedName>
        <fullName evidence="4">DUF3093 domain-containing protein</fullName>
    </recommendedName>
</protein>
<feature type="transmembrane region" description="Helical" evidence="1">
    <location>
        <begin position="48"/>
        <end position="68"/>
    </location>
</feature>
<feature type="transmembrane region" description="Helical" evidence="1">
    <location>
        <begin position="25"/>
        <end position="43"/>
    </location>
</feature>
<evidence type="ECO:0008006" key="4">
    <source>
        <dbReference type="Google" id="ProtNLM"/>
    </source>
</evidence>
<keyword evidence="1" id="KW-0812">Transmembrane</keyword>